<sequence>MNDSPYVGPRPFLRSEAGLFFGRRVQARNLSLDWLADRVTVLHGPPAVGKTSLLQAGILPLLEQEPHVVTLRPSRLAPPAPPRAGAAGHNAFVYSVLSDWGAPAAPGTTVAEFLAGRVTQMPPSGRLLAAIDQFEEVYSAFPTRMAEREGLLRQLAAALAEIPSLNLLLVVRDDHLASVNASEALLGVPMNYRRLDGLDERAAAEAVQGPRRGTGRELPDEETRALVDRLRTSTHTDLLGNAASVVHPLVEPLHLQIVCAESWADPGLTGIPGVAQALSAFYRRATEEAGLETGVPVAEVRAWVESAFITEYGTRDTKLRGLTRTADMRNEVADALVARHLLTATTRLRGTWYQLGQDQMIEVVRRAGEGFAEPGPARVPEDAGVFTEAAEAAFGEGNFTGARRLASVAASRYQLEGDTRRQAQAMALHGEIALVEGDLTAARESFRSALNGFESLADRVSTARSLSALANVVATSGDHRAAADLYRQAVEINRTDVEARTGLGFALWRLGSPADAEAEFAQAITARPGAEPAATARALSGRGQVRVDLRLHARALDDLDRALALGLNPEDEADACSARALALAGLGRHDEAAAAMEAALLLAPGSPLTRERAARLRR</sequence>
<protein>
    <submittedName>
        <fullName evidence="3">Tetratricopeptide (TPR) repeat protein</fullName>
    </submittedName>
</protein>
<dbReference type="AlphaFoldDB" id="A0A7W8EMD9"/>
<gene>
    <name evidence="3" type="ORF">HNR40_010090</name>
</gene>
<evidence type="ECO:0000313" key="4">
    <source>
        <dbReference type="Proteomes" id="UP000568380"/>
    </source>
</evidence>
<dbReference type="Proteomes" id="UP000568380">
    <property type="component" value="Unassembled WGS sequence"/>
</dbReference>
<comment type="caution">
    <text evidence="3">The sequence shown here is derived from an EMBL/GenBank/DDBJ whole genome shotgun (WGS) entry which is preliminary data.</text>
</comment>
<feature type="domain" description="Novel STAND NTPase 1" evidence="2">
    <location>
        <begin position="5"/>
        <end position="232"/>
    </location>
</feature>
<proteinExistence type="predicted"/>
<dbReference type="SUPFAM" id="SSF48452">
    <property type="entry name" value="TPR-like"/>
    <property type="match status" value="1"/>
</dbReference>
<dbReference type="Pfam" id="PF13424">
    <property type="entry name" value="TPR_12"/>
    <property type="match status" value="1"/>
</dbReference>
<dbReference type="RefSeq" id="WP_184974774.1">
    <property type="nucleotide sequence ID" value="NZ_JACHIN010000024.1"/>
</dbReference>
<name>A0A7W8EMD9_9ACTN</name>
<evidence type="ECO:0000259" key="2">
    <source>
        <dbReference type="Pfam" id="PF20703"/>
    </source>
</evidence>
<evidence type="ECO:0000256" key="1">
    <source>
        <dbReference type="PROSITE-ProRule" id="PRU00339"/>
    </source>
</evidence>
<keyword evidence="1" id="KW-0802">TPR repeat</keyword>
<dbReference type="InterPro" id="IPR049052">
    <property type="entry name" value="nSTAND1"/>
</dbReference>
<dbReference type="Gene3D" id="1.25.40.10">
    <property type="entry name" value="Tetratricopeptide repeat domain"/>
    <property type="match status" value="1"/>
</dbReference>
<dbReference type="PROSITE" id="PS50005">
    <property type="entry name" value="TPR"/>
    <property type="match status" value="1"/>
</dbReference>
<dbReference type="Pfam" id="PF20703">
    <property type="entry name" value="nSTAND1"/>
    <property type="match status" value="1"/>
</dbReference>
<feature type="repeat" description="TPR" evidence="1">
    <location>
        <begin position="463"/>
        <end position="496"/>
    </location>
</feature>
<dbReference type="EMBL" id="JACHIN010000024">
    <property type="protein sequence ID" value="MBB5084581.1"/>
    <property type="molecule type" value="Genomic_DNA"/>
</dbReference>
<reference evidence="3 4" key="1">
    <citation type="submission" date="2020-08" db="EMBL/GenBank/DDBJ databases">
        <title>Genomic Encyclopedia of Type Strains, Phase IV (KMG-IV): sequencing the most valuable type-strain genomes for metagenomic binning, comparative biology and taxonomic classification.</title>
        <authorList>
            <person name="Goeker M."/>
        </authorList>
    </citation>
    <scope>NUCLEOTIDE SEQUENCE [LARGE SCALE GENOMIC DNA]</scope>
    <source>
        <strain evidence="3 4">DSM 45385</strain>
    </source>
</reference>
<keyword evidence="4" id="KW-1185">Reference proteome</keyword>
<evidence type="ECO:0000313" key="3">
    <source>
        <dbReference type="EMBL" id="MBB5084581.1"/>
    </source>
</evidence>
<dbReference type="Pfam" id="PF13432">
    <property type="entry name" value="TPR_16"/>
    <property type="match status" value="1"/>
</dbReference>
<organism evidence="3 4">
    <name type="scientific">Nonomuraea endophytica</name>
    <dbReference type="NCBI Taxonomy" id="714136"/>
    <lineage>
        <taxon>Bacteria</taxon>
        <taxon>Bacillati</taxon>
        <taxon>Actinomycetota</taxon>
        <taxon>Actinomycetes</taxon>
        <taxon>Streptosporangiales</taxon>
        <taxon>Streptosporangiaceae</taxon>
        <taxon>Nonomuraea</taxon>
    </lineage>
</organism>
<dbReference type="InterPro" id="IPR011990">
    <property type="entry name" value="TPR-like_helical_dom_sf"/>
</dbReference>
<accession>A0A7W8EMD9</accession>
<dbReference type="InterPro" id="IPR019734">
    <property type="entry name" value="TPR_rpt"/>
</dbReference>
<dbReference type="SMART" id="SM00028">
    <property type="entry name" value="TPR"/>
    <property type="match status" value="4"/>
</dbReference>